<dbReference type="Proteomes" id="UP000317722">
    <property type="component" value="Unassembled WGS sequence"/>
</dbReference>
<dbReference type="RefSeq" id="WP_140739642.1">
    <property type="nucleotide sequence ID" value="NZ_RCZM01000003.1"/>
</dbReference>
<evidence type="ECO:0000256" key="1">
    <source>
        <dbReference type="SAM" id="MobiDB-lite"/>
    </source>
</evidence>
<name>A0A502CYV7_9MICO</name>
<organism evidence="2 3">
    <name type="scientific">Pedococcus bigeumensis</name>
    <dbReference type="NCBI Taxonomy" id="433644"/>
    <lineage>
        <taxon>Bacteria</taxon>
        <taxon>Bacillati</taxon>
        <taxon>Actinomycetota</taxon>
        <taxon>Actinomycetes</taxon>
        <taxon>Micrococcales</taxon>
        <taxon>Intrasporangiaceae</taxon>
        <taxon>Pedococcus</taxon>
    </lineage>
</organism>
<dbReference type="AlphaFoldDB" id="A0A502CYV7"/>
<dbReference type="EMBL" id="RCZM01000003">
    <property type="protein sequence ID" value="TPG17006.1"/>
    <property type="molecule type" value="Genomic_DNA"/>
</dbReference>
<accession>A0A502CYV7</accession>
<feature type="compositionally biased region" description="Acidic residues" evidence="1">
    <location>
        <begin position="224"/>
        <end position="235"/>
    </location>
</feature>
<feature type="region of interest" description="Disordered" evidence="1">
    <location>
        <begin position="294"/>
        <end position="316"/>
    </location>
</feature>
<keyword evidence="3" id="KW-1185">Reference proteome</keyword>
<protein>
    <submittedName>
        <fullName evidence="2">Uncharacterized protein</fullName>
    </submittedName>
</protein>
<sequence>MPDQSPETTEGVGADALATAMQSLYAAAPDAFMAVRSALVAEAKAAGDGSAGEIGKLRKPSLAAWAVNLTARSAPDVVEALTDLGAQMRSAQSRLETSALSAMRGERDAAVDAFVRAAVATVSDAGRTLSAAAQQDVRATAIAALADERASAAVTSGQLTRALSYSGFGEVDLDEAVARTTGGAILIILPGGRGRGSGAGAGTADTDPDDGSVGGRHGHHGDDGESDEAPSAEDLEEALAGAEKALAAAQAGVDAARQRAEDTRERMAVVERQLAKAREADERALGAVTDAVRARKQAEATRHTAQAALDDARGRD</sequence>
<dbReference type="OrthoDB" id="3541690at2"/>
<gene>
    <name evidence="2" type="ORF">EAH86_09480</name>
</gene>
<evidence type="ECO:0000313" key="3">
    <source>
        <dbReference type="Proteomes" id="UP000317722"/>
    </source>
</evidence>
<comment type="caution">
    <text evidence="2">The sequence shown here is derived from an EMBL/GenBank/DDBJ whole genome shotgun (WGS) entry which is preliminary data.</text>
</comment>
<evidence type="ECO:0000313" key="2">
    <source>
        <dbReference type="EMBL" id="TPG17006.1"/>
    </source>
</evidence>
<proteinExistence type="predicted"/>
<feature type="region of interest" description="Disordered" evidence="1">
    <location>
        <begin position="195"/>
        <end position="235"/>
    </location>
</feature>
<reference evidence="2 3" key="1">
    <citation type="journal article" date="2019" name="Environ. Microbiol.">
        <title>Species interactions and distinct microbial communities in high Arctic permafrost affected cryosols are associated with the CH4 and CO2 gas fluxes.</title>
        <authorList>
            <person name="Altshuler I."/>
            <person name="Hamel J."/>
            <person name="Turney S."/>
            <person name="Magnuson E."/>
            <person name="Levesque R."/>
            <person name="Greer C."/>
            <person name="Whyte L.G."/>
        </authorList>
    </citation>
    <scope>NUCLEOTIDE SEQUENCE [LARGE SCALE GENOMIC DNA]</scope>
    <source>
        <strain evidence="2 3">S9.3A</strain>
    </source>
</reference>